<dbReference type="PROSITE" id="PS50041">
    <property type="entry name" value="C_TYPE_LECTIN_2"/>
    <property type="match status" value="1"/>
</dbReference>
<reference evidence="2 3" key="1">
    <citation type="submission" date="2019-08" db="EMBL/GenBank/DDBJ databases">
        <title>Deep-cultivation of Planctomycetes and their phenomic and genomic characterization uncovers novel biology.</title>
        <authorList>
            <person name="Wiegand S."/>
            <person name="Jogler M."/>
            <person name="Boedeker C."/>
            <person name="Pinto D."/>
            <person name="Vollmers J."/>
            <person name="Rivas-Marin E."/>
            <person name="Kohn T."/>
            <person name="Peeters S.H."/>
            <person name="Heuer A."/>
            <person name="Rast P."/>
            <person name="Oberbeckmann S."/>
            <person name="Bunk B."/>
            <person name="Jeske O."/>
            <person name="Meyerdierks A."/>
            <person name="Storesund J.E."/>
            <person name="Kallscheuer N."/>
            <person name="Luecker S."/>
            <person name="Lage O.M."/>
            <person name="Pohl T."/>
            <person name="Merkel B.J."/>
            <person name="Hornburger P."/>
            <person name="Mueller R.-W."/>
            <person name="Bruemmer F."/>
            <person name="Labrenz M."/>
            <person name="Spormann A.M."/>
            <person name="Op den Camp H."/>
            <person name="Overmann J."/>
            <person name="Amann R."/>
            <person name="Jetten M.S.M."/>
            <person name="Mascher T."/>
            <person name="Medema M.H."/>
            <person name="Devos D.P."/>
            <person name="Kaster A.-K."/>
            <person name="Ovreas L."/>
            <person name="Rohde M."/>
            <person name="Galperin M.Y."/>
            <person name="Jogler C."/>
        </authorList>
    </citation>
    <scope>NUCLEOTIDE SEQUENCE [LARGE SCALE GENOMIC DNA]</scope>
    <source>
        <strain evidence="2 3">Pr1d</strain>
    </source>
</reference>
<dbReference type="RefSeq" id="WP_148073373.1">
    <property type="nucleotide sequence ID" value="NZ_CP042913.1"/>
</dbReference>
<dbReference type="EMBL" id="CP042913">
    <property type="protein sequence ID" value="QEG34767.1"/>
    <property type="molecule type" value="Genomic_DNA"/>
</dbReference>
<dbReference type="PANTHER" id="PTHR22803">
    <property type="entry name" value="MANNOSE, PHOSPHOLIPASE, LECTIN RECEPTOR RELATED"/>
    <property type="match status" value="1"/>
</dbReference>
<dbReference type="InterPro" id="IPR016187">
    <property type="entry name" value="CTDL_fold"/>
</dbReference>
<sequence>MYMKLVLLCAVSIGIQLSDVSAQRIRWEVTDGGNGHWYEVFQGPIDSVFGGIHRVIDWPDAYFNAHAHGGYLATITSAEENEFVFSLTDSPEYWQGDGIGNYFGPWLGAIQEPGDRDPSVGWQWVTGEPFEFTNWHPGEPNDLFGQIDENRIAFFASESSTGLRSAFWNDEQATRLIVTAYVVESVPEPSNFVMVVLLTCIWQLMKKPLAGVTNYLNCSHERLLP</sequence>
<feature type="domain" description="C-type lectin" evidence="1">
    <location>
        <begin position="58"/>
        <end position="171"/>
    </location>
</feature>
<proteinExistence type="predicted"/>
<accession>A0A5B9Q711</accession>
<dbReference type="OrthoDB" id="285457at2"/>
<dbReference type="Gene3D" id="3.10.100.10">
    <property type="entry name" value="Mannose-Binding Protein A, subunit A"/>
    <property type="match status" value="1"/>
</dbReference>
<dbReference type="SMART" id="SM00034">
    <property type="entry name" value="CLECT"/>
    <property type="match status" value="1"/>
</dbReference>
<keyword evidence="3" id="KW-1185">Reference proteome</keyword>
<dbReference type="InterPro" id="IPR050111">
    <property type="entry name" value="C-type_lectin/snaclec_domain"/>
</dbReference>
<dbReference type="SUPFAM" id="SSF56436">
    <property type="entry name" value="C-type lectin-like"/>
    <property type="match status" value="1"/>
</dbReference>
<dbReference type="InterPro" id="IPR001304">
    <property type="entry name" value="C-type_lectin-like"/>
</dbReference>
<dbReference type="InterPro" id="IPR016186">
    <property type="entry name" value="C-type_lectin-like/link_sf"/>
</dbReference>
<dbReference type="AlphaFoldDB" id="A0A5B9Q711"/>
<name>A0A5B9Q711_9BACT</name>
<dbReference type="Proteomes" id="UP000323917">
    <property type="component" value="Chromosome"/>
</dbReference>
<protein>
    <submittedName>
        <fullName evidence="2">Lectin C-type domain protein</fullName>
    </submittedName>
</protein>
<evidence type="ECO:0000313" key="2">
    <source>
        <dbReference type="EMBL" id="QEG34767.1"/>
    </source>
</evidence>
<gene>
    <name evidence="2" type="ORF">Pr1d_20510</name>
</gene>
<evidence type="ECO:0000313" key="3">
    <source>
        <dbReference type="Proteomes" id="UP000323917"/>
    </source>
</evidence>
<organism evidence="2 3">
    <name type="scientific">Bythopirellula goksoeyrii</name>
    <dbReference type="NCBI Taxonomy" id="1400387"/>
    <lineage>
        <taxon>Bacteria</taxon>
        <taxon>Pseudomonadati</taxon>
        <taxon>Planctomycetota</taxon>
        <taxon>Planctomycetia</taxon>
        <taxon>Pirellulales</taxon>
        <taxon>Lacipirellulaceae</taxon>
        <taxon>Bythopirellula</taxon>
    </lineage>
</organism>
<dbReference type="Pfam" id="PF00059">
    <property type="entry name" value="Lectin_C"/>
    <property type="match status" value="1"/>
</dbReference>
<evidence type="ECO:0000259" key="1">
    <source>
        <dbReference type="PROSITE" id="PS50041"/>
    </source>
</evidence>
<dbReference type="KEGG" id="bgok:Pr1d_20510"/>